<feature type="repeat" description="TPR" evidence="1">
    <location>
        <begin position="310"/>
        <end position="343"/>
    </location>
</feature>
<dbReference type="PROSITE" id="PS50005">
    <property type="entry name" value="TPR"/>
    <property type="match status" value="1"/>
</dbReference>
<dbReference type="Gene3D" id="3.90.550.10">
    <property type="entry name" value="Spore Coat Polysaccharide Biosynthesis Protein SpsA, Chain A"/>
    <property type="match status" value="1"/>
</dbReference>
<evidence type="ECO:0000313" key="3">
    <source>
        <dbReference type="EMBL" id="HIQ79201.1"/>
    </source>
</evidence>
<dbReference type="InterPro" id="IPR011990">
    <property type="entry name" value="TPR-like_helical_dom_sf"/>
</dbReference>
<dbReference type="SUPFAM" id="SSF53448">
    <property type="entry name" value="Nucleotide-diphospho-sugar transferases"/>
    <property type="match status" value="1"/>
</dbReference>
<dbReference type="Proteomes" id="UP000824262">
    <property type="component" value="Unassembled WGS sequence"/>
</dbReference>
<proteinExistence type="predicted"/>
<dbReference type="EMBL" id="DVGA01000085">
    <property type="protein sequence ID" value="HIQ79201.1"/>
    <property type="molecule type" value="Genomic_DNA"/>
</dbReference>
<name>A0A9D0ZGW2_9FIRM</name>
<evidence type="ECO:0000259" key="2">
    <source>
        <dbReference type="Pfam" id="PF00535"/>
    </source>
</evidence>
<protein>
    <submittedName>
        <fullName evidence="3">Glycosyltransferase</fullName>
    </submittedName>
</protein>
<dbReference type="InterPro" id="IPR029044">
    <property type="entry name" value="Nucleotide-diphossugar_trans"/>
</dbReference>
<gene>
    <name evidence="3" type="ORF">IAB77_08075</name>
</gene>
<accession>A0A9D0ZGW2</accession>
<feature type="domain" description="Glycosyltransferase 2-like" evidence="2">
    <location>
        <begin position="5"/>
        <end position="123"/>
    </location>
</feature>
<reference evidence="3" key="2">
    <citation type="journal article" date="2021" name="PeerJ">
        <title>Extensive microbial diversity within the chicken gut microbiome revealed by metagenomics and culture.</title>
        <authorList>
            <person name="Gilroy R."/>
            <person name="Ravi A."/>
            <person name="Getino M."/>
            <person name="Pursley I."/>
            <person name="Horton D.L."/>
            <person name="Alikhan N.F."/>
            <person name="Baker D."/>
            <person name="Gharbi K."/>
            <person name="Hall N."/>
            <person name="Watson M."/>
            <person name="Adriaenssens E.M."/>
            <person name="Foster-Nyarko E."/>
            <person name="Jarju S."/>
            <person name="Secka A."/>
            <person name="Antonio M."/>
            <person name="Oren A."/>
            <person name="Chaudhuri R.R."/>
            <person name="La Ragione R."/>
            <person name="Hildebrand F."/>
            <person name="Pallen M.J."/>
        </authorList>
    </citation>
    <scope>NUCLEOTIDE SEQUENCE</scope>
    <source>
        <strain evidence="3">ChiBcolR7-354</strain>
    </source>
</reference>
<dbReference type="Pfam" id="PF00535">
    <property type="entry name" value="Glycos_transf_2"/>
    <property type="match status" value="1"/>
</dbReference>
<reference evidence="3" key="1">
    <citation type="submission" date="2020-10" db="EMBL/GenBank/DDBJ databases">
        <authorList>
            <person name="Gilroy R."/>
        </authorList>
    </citation>
    <scope>NUCLEOTIDE SEQUENCE</scope>
    <source>
        <strain evidence="3">ChiBcolR7-354</strain>
    </source>
</reference>
<dbReference type="AlphaFoldDB" id="A0A9D0ZGW2"/>
<evidence type="ECO:0000256" key="1">
    <source>
        <dbReference type="PROSITE-ProRule" id="PRU00339"/>
    </source>
</evidence>
<dbReference type="SUPFAM" id="SSF48452">
    <property type="entry name" value="TPR-like"/>
    <property type="match status" value="1"/>
</dbReference>
<sequence>MKVCVYAICKNESKFVRRWMESMSEADGVYVLDTGSEDGTPALLTALGAEVTVERISPWRFDTARNRSLALVPEDADICVCTDLDEFFHPGWRALLERAWTEGTDQAAYRYTWNFNPDGSEGHVFWQEKIHSRFGWEWAHPVHEVPKWTGEGQPKKVYVGGMQLDHRADPGKSRSQYLPLLELSVAEEPDDDRNMHYLGREYYFYGMWEKAIETLKRHVSMPNAIWADERCASMRYIARSYLALGDRMHALMWLYRAIGEAQHLREPYMDMARFMYSEENWDGVAFFTREALRIAVRPRTYICESESWGSLPYDLLSLALHYTGRGDEAVEAAEKALELSPDDERIKRNLELMRKNTVDNAGKV</sequence>
<dbReference type="Gene3D" id="1.25.40.10">
    <property type="entry name" value="Tetratricopeptide repeat domain"/>
    <property type="match status" value="1"/>
</dbReference>
<dbReference type="InterPro" id="IPR019734">
    <property type="entry name" value="TPR_rpt"/>
</dbReference>
<dbReference type="InterPro" id="IPR001173">
    <property type="entry name" value="Glyco_trans_2-like"/>
</dbReference>
<keyword evidence="1" id="KW-0802">TPR repeat</keyword>
<organism evidence="3 4">
    <name type="scientific">Candidatus Scatomorpha intestinavium</name>
    <dbReference type="NCBI Taxonomy" id="2840922"/>
    <lineage>
        <taxon>Bacteria</taxon>
        <taxon>Bacillati</taxon>
        <taxon>Bacillota</taxon>
        <taxon>Clostridia</taxon>
        <taxon>Eubacteriales</taxon>
        <taxon>Candidatus Scatomorpha</taxon>
    </lineage>
</organism>
<evidence type="ECO:0000313" key="4">
    <source>
        <dbReference type="Proteomes" id="UP000824262"/>
    </source>
</evidence>
<comment type="caution">
    <text evidence="3">The sequence shown here is derived from an EMBL/GenBank/DDBJ whole genome shotgun (WGS) entry which is preliminary data.</text>
</comment>